<comment type="caution">
    <text evidence="9">The sequence shown here is derived from an EMBL/GenBank/DDBJ whole genome shotgun (WGS) entry which is preliminary data.</text>
</comment>
<dbReference type="Gene3D" id="2.60.40.1930">
    <property type="match status" value="2"/>
</dbReference>
<evidence type="ECO:0000256" key="4">
    <source>
        <dbReference type="ARBA" id="ARBA00023136"/>
    </source>
</evidence>
<dbReference type="SMART" id="SM00192">
    <property type="entry name" value="LDLa"/>
    <property type="match status" value="1"/>
</dbReference>
<keyword evidence="2 7" id="KW-0812">Transmembrane</keyword>
<comment type="subcellular location">
    <subcellularLocation>
        <location evidence="1">Membrane</location>
    </subcellularLocation>
</comment>
<dbReference type="PROSITE" id="PS50068">
    <property type="entry name" value="LDLRA_2"/>
    <property type="match status" value="1"/>
</dbReference>
<dbReference type="Pfam" id="PF07703">
    <property type="entry name" value="A2M_BRD"/>
    <property type="match status" value="1"/>
</dbReference>
<dbReference type="GO" id="GO:0004930">
    <property type="term" value="F:G protein-coupled receptor activity"/>
    <property type="evidence" value="ECO:0007669"/>
    <property type="project" value="InterPro"/>
</dbReference>
<accession>A0A1W0WS66</accession>
<keyword evidence="3 7" id="KW-1133">Transmembrane helix</keyword>
<feature type="disulfide bond" evidence="6">
    <location>
        <begin position="572"/>
        <end position="587"/>
    </location>
</feature>
<dbReference type="PROSITE" id="PS50262">
    <property type="entry name" value="G_PROTEIN_RECEP_F1_2"/>
    <property type="match status" value="1"/>
</dbReference>
<dbReference type="PANTHER" id="PTHR11412">
    <property type="entry name" value="MACROGLOBULIN / COMPLEMENT"/>
    <property type="match status" value="1"/>
</dbReference>
<dbReference type="InterPro" id="IPR011625">
    <property type="entry name" value="A2M_N_BRD"/>
</dbReference>
<dbReference type="InterPro" id="IPR036055">
    <property type="entry name" value="LDL_receptor-like_sf"/>
</dbReference>
<evidence type="ECO:0000313" key="9">
    <source>
        <dbReference type="EMBL" id="OQV18017.1"/>
    </source>
</evidence>
<gene>
    <name evidence="9" type="ORF">BV898_07958</name>
</gene>
<dbReference type="InterPro" id="IPR000276">
    <property type="entry name" value="GPCR_Rhodpsn"/>
</dbReference>
<organism evidence="9 10">
    <name type="scientific">Hypsibius exemplaris</name>
    <name type="common">Freshwater tardigrade</name>
    <dbReference type="NCBI Taxonomy" id="2072580"/>
    <lineage>
        <taxon>Eukaryota</taxon>
        <taxon>Metazoa</taxon>
        <taxon>Ecdysozoa</taxon>
        <taxon>Tardigrada</taxon>
        <taxon>Eutardigrada</taxon>
        <taxon>Parachela</taxon>
        <taxon>Hypsibioidea</taxon>
        <taxon>Hypsibiidae</taxon>
        <taxon>Hypsibius</taxon>
    </lineage>
</organism>
<protein>
    <recommendedName>
        <fullName evidence="8">G-protein coupled receptors family 1 profile domain-containing protein</fullName>
    </recommendedName>
</protein>
<evidence type="ECO:0000256" key="3">
    <source>
        <dbReference type="ARBA" id="ARBA00022989"/>
    </source>
</evidence>
<dbReference type="Gene3D" id="1.20.1070.10">
    <property type="entry name" value="Rhodopsin 7-helix transmembrane proteins"/>
    <property type="match status" value="1"/>
</dbReference>
<dbReference type="Proteomes" id="UP000192578">
    <property type="component" value="Unassembled WGS sequence"/>
</dbReference>
<keyword evidence="4 7" id="KW-0472">Membrane</keyword>
<dbReference type="AlphaFoldDB" id="A0A1W0WS66"/>
<reference evidence="10" key="1">
    <citation type="submission" date="2017-01" db="EMBL/GenBank/DDBJ databases">
        <title>Comparative genomics of anhydrobiosis in the tardigrade Hypsibius dujardini.</title>
        <authorList>
            <person name="Yoshida Y."/>
            <person name="Koutsovoulos G."/>
            <person name="Laetsch D."/>
            <person name="Stevens L."/>
            <person name="Kumar S."/>
            <person name="Horikawa D."/>
            <person name="Ishino K."/>
            <person name="Komine S."/>
            <person name="Tomita M."/>
            <person name="Blaxter M."/>
            <person name="Arakawa K."/>
        </authorList>
    </citation>
    <scope>NUCLEOTIDE SEQUENCE [LARGE SCALE GENOMIC DNA]</scope>
    <source>
        <strain evidence="10">Z151</strain>
    </source>
</reference>
<proteinExistence type="predicted"/>
<evidence type="ECO:0000259" key="8">
    <source>
        <dbReference type="PROSITE" id="PS50262"/>
    </source>
</evidence>
<dbReference type="InterPro" id="IPR017452">
    <property type="entry name" value="GPCR_Rhodpsn_7TM"/>
</dbReference>
<dbReference type="Gene3D" id="2.60.40.1940">
    <property type="match status" value="1"/>
</dbReference>
<name>A0A1W0WS66_HYPEX</name>
<dbReference type="PANTHER" id="PTHR11412:SF146">
    <property type="entry name" value="CD109 ANTIGEN"/>
    <property type="match status" value="1"/>
</dbReference>
<dbReference type="OrthoDB" id="6359008at2759"/>
<dbReference type="GO" id="GO:0016020">
    <property type="term" value="C:membrane"/>
    <property type="evidence" value="ECO:0007669"/>
    <property type="project" value="UniProtKB-SubCell"/>
</dbReference>
<dbReference type="Pfam" id="PF00001">
    <property type="entry name" value="7tm_1"/>
    <property type="match status" value="1"/>
</dbReference>
<dbReference type="CDD" id="cd00637">
    <property type="entry name" value="7tm_classA_rhodopsin-like"/>
    <property type="match status" value="1"/>
</dbReference>
<sequence>MHKHLREECRIGSFPCHFLTPQLTPYHGVVDVFLYNPDGYLQRRYPAVHSTFGVVSIQFQLAPELKFGNWRIRAQIGRSNRKSNFPSRNSALFEVNVTQPVTILDEEPFLTGSIQANFTWGQTVTGNCTVEVFLLDPDTEAEAPNWDGKESLSIFEEYFFGVMDFSFAMEELRAKVPANSNFDGMILAVRVTVSDYWYNETRIGFSQTKVYNSSARLTFLGDQPQVFKPGMVFTTHLGVSQQNGAALHRPTSVEIRTQFSSQSSGSGFTQSRIFRVPDDGVLFLETFVPRGVSELLLEAYDLGGLARPQPTPYDDSTVSKTRMTVLRHQSVRDHVIQLTSTTRNAKVGEYLIVHVRASYFMQTLTWIVSSKGLVILSGREEVSSRSYTFSVAVTSEMAPKAHLVVFDVLPNGGDVIADKFTFPVDGISRNKFSLSVNQHKDYYKRTVELVVLGNPLAFVGFSAVDRNLYPLTPGLSSLTRSDILRTLHQAESPRYGAAVPGMTFMSADGFADWSVYFASNSHGLDTFSMFDQADLAVFSDAKVFRKALTYCDASAGESACVSGGCFRDADRCDGVWNCRDGTDEGQCNPVAKAYEEMLQFRRTRFNHLDRSFAFACCWTDGTISPEGHFIIKREKKMNESWRNCSGNSSLPHIPRVPVLLWTWSPICLVMISILGSVTNGTALLVFLKERALRSSFNIYIIHLLLLNFVCSTAQFSISAVAALHPREWVLGDRVCDFYLLVQSMPNAATRNMHGLMAANRAWAIFHPLSYREWNSERFSLQVCVGLWVYLALVELPYWVMDTAWYRPRGLTTTRTCQFTARAMPNYITATALLIFTLPVLLVPVSFVTVAISKVVRAHRRPSSHCPRRNTIAAAVGQQTPAGVPPAPFSTLYFIVRQYRPSFSVPVYLDVANVLQACHGMTDPVLLSLAVDRFWAGLKQMLPCRPGHRV</sequence>
<feature type="transmembrane region" description="Helical" evidence="7">
    <location>
        <begin position="826"/>
        <end position="851"/>
    </location>
</feature>
<dbReference type="SUPFAM" id="SSF81321">
    <property type="entry name" value="Family A G protein-coupled receptor-like"/>
    <property type="match status" value="1"/>
</dbReference>
<evidence type="ECO:0000256" key="5">
    <source>
        <dbReference type="ARBA" id="ARBA00023157"/>
    </source>
</evidence>
<evidence type="ECO:0000256" key="6">
    <source>
        <dbReference type="PROSITE-ProRule" id="PRU00124"/>
    </source>
</evidence>
<dbReference type="EMBL" id="MTYJ01000054">
    <property type="protein sequence ID" value="OQV18017.1"/>
    <property type="molecule type" value="Genomic_DNA"/>
</dbReference>
<feature type="disulfide bond" evidence="6">
    <location>
        <begin position="560"/>
        <end position="578"/>
    </location>
</feature>
<feature type="domain" description="G-protein coupled receptors family 1 profile" evidence="8">
    <location>
        <begin position="678"/>
        <end position="926"/>
    </location>
</feature>
<feature type="transmembrane region" description="Helical" evidence="7">
    <location>
        <begin position="699"/>
        <end position="723"/>
    </location>
</feature>
<dbReference type="InterPro" id="IPR050473">
    <property type="entry name" value="A2M/Complement_sys"/>
</dbReference>
<dbReference type="InterPro" id="IPR002172">
    <property type="entry name" value="LDrepeatLR_classA_rpt"/>
</dbReference>
<keyword evidence="5 6" id="KW-1015">Disulfide bond</keyword>
<evidence type="ECO:0000256" key="7">
    <source>
        <dbReference type="SAM" id="Phobius"/>
    </source>
</evidence>
<keyword evidence="10" id="KW-1185">Reference proteome</keyword>
<comment type="caution">
    <text evidence="6">Lacks conserved residue(s) required for the propagation of feature annotation.</text>
</comment>
<dbReference type="CDD" id="cd00112">
    <property type="entry name" value="LDLa"/>
    <property type="match status" value="1"/>
</dbReference>
<feature type="transmembrane region" description="Helical" evidence="7">
    <location>
        <begin position="778"/>
        <end position="799"/>
    </location>
</feature>
<evidence type="ECO:0000313" key="10">
    <source>
        <dbReference type="Proteomes" id="UP000192578"/>
    </source>
</evidence>
<feature type="transmembrane region" description="Helical" evidence="7">
    <location>
        <begin position="658"/>
        <end position="687"/>
    </location>
</feature>
<dbReference type="SUPFAM" id="SSF57424">
    <property type="entry name" value="LDL receptor-like module"/>
    <property type="match status" value="1"/>
</dbReference>
<evidence type="ECO:0000256" key="2">
    <source>
        <dbReference type="ARBA" id="ARBA00022692"/>
    </source>
</evidence>
<evidence type="ECO:0000256" key="1">
    <source>
        <dbReference type="ARBA" id="ARBA00004370"/>
    </source>
</evidence>
<dbReference type="SMART" id="SM01359">
    <property type="entry name" value="A2M_N_2"/>
    <property type="match status" value="1"/>
</dbReference>